<comment type="caution">
    <text evidence="1">The sequence shown here is derived from an EMBL/GenBank/DDBJ whole genome shotgun (WGS) entry which is preliminary data.</text>
</comment>
<dbReference type="SUPFAM" id="SSF48371">
    <property type="entry name" value="ARM repeat"/>
    <property type="match status" value="1"/>
</dbReference>
<dbReference type="EMBL" id="BSTX01000004">
    <property type="protein sequence ID" value="GLZ80813.1"/>
    <property type="molecule type" value="Genomic_DNA"/>
</dbReference>
<protein>
    <recommendedName>
        <fullName evidence="3">HEAT repeat domain-containing protein</fullName>
    </recommendedName>
</protein>
<name>A0A9W6WC81_9ACTN</name>
<dbReference type="AlphaFoldDB" id="A0A9W6WC81"/>
<dbReference type="Proteomes" id="UP001165079">
    <property type="component" value="Unassembled WGS sequence"/>
</dbReference>
<dbReference type="InterPro" id="IPR011989">
    <property type="entry name" value="ARM-like"/>
</dbReference>
<keyword evidence="2" id="KW-1185">Reference proteome</keyword>
<reference evidence="1" key="1">
    <citation type="submission" date="2023-03" db="EMBL/GenBank/DDBJ databases">
        <title>Actinorhabdospora filicis NBRC 111898.</title>
        <authorList>
            <person name="Ichikawa N."/>
            <person name="Sato H."/>
            <person name="Tonouchi N."/>
        </authorList>
    </citation>
    <scope>NUCLEOTIDE SEQUENCE</scope>
    <source>
        <strain evidence="1">NBRC 111898</strain>
    </source>
</reference>
<gene>
    <name evidence="1" type="ORF">Afil01_56200</name>
</gene>
<dbReference type="Gene3D" id="1.25.10.10">
    <property type="entry name" value="Leucine-rich Repeat Variant"/>
    <property type="match status" value="2"/>
</dbReference>
<evidence type="ECO:0000313" key="1">
    <source>
        <dbReference type="EMBL" id="GLZ80813.1"/>
    </source>
</evidence>
<evidence type="ECO:0000313" key="2">
    <source>
        <dbReference type="Proteomes" id="UP001165079"/>
    </source>
</evidence>
<accession>A0A9W6WC81</accession>
<sequence length="359" mass="38026">MLDGLDDIDWAKLSHAYGSAGDVPRQLRELASPDEETRHGALGELFANIYHQGTRYKATPKAVPFLWELAADPGIGDRDAILRLLALVTVGFDEQHLPGGFDLDELRDAARGGEALAVYGSRSWAKLLYSIHRAVSKGTHIAAGLLSDADAGVRCSAAYVLAWFPDRPGHVPALLGLASDPVDAVAATAIVAASLIGGEVPPALLDDERRPVRWAASVALAGTGDARAIAELTSWLSEGGEPLDVPFLEGNVRALAALALERAGGDVFDVLLDGLTRLTGTEALTVAYRVLAMAFPEPVAAGVAFGALPERQRRVVRALAHARGPWLIGTSSFGNFGILMRETGLPRTREEMAGYLSRG</sequence>
<organism evidence="1 2">
    <name type="scientific">Actinorhabdospora filicis</name>
    <dbReference type="NCBI Taxonomy" id="1785913"/>
    <lineage>
        <taxon>Bacteria</taxon>
        <taxon>Bacillati</taxon>
        <taxon>Actinomycetota</taxon>
        <taxon>Actinomycetes</taxon>
        <taxon>Micromonosporales</taxon>
        <taxon>Micromonosporaceae</taxon>
        <taxon>Actinorhabdospora</taxon>
    </lineage>
</organism>
<proteinExistence type="predicted"/>
<evidence type="ECO:0008006" key="3">
    <source>
        <dbReference type="Google" id="ProtNLM"/>
    </source>
</evidence>
<dbReference type="InterPro" id="IPR016024">
    <property type="entry name" value="ARM-type_fold"/>
</dbReference>